<feature type="compositionally biased region" description="Basic and acidic residues" evidence="1">
    <location>
        <begin position="228"/>
        <end position="241"/>
    </location>
</feature>
<feature type="compositionally biased region" description="Basic residues" evidence="1">
    <location>
        <begin position="246"/>
        <end position="270"/>
    </location>
</feature>
<dbReference type="EMBL" id="HBIN01019370">
    <property type="protein sequence ID" value="CAE0444738.1"/>
    <property type="molecule type" value="Transcribed_RNA"/>
</dbReference>
<accession>A0A7S3PN88</accession>
<feature type="region of interest" description="Disordered" evidence="1">
    <location>
        <begin position="139"/>
        <end position="270"/>
    </location>
</feature>
<protein>
    <submittedName>
        <fullName evidence="2">Uncharacterized protein</fullName>
    </submittedName>
</protein>
<gene>
    <name evidence="2" type="ORF">ASTO00021_LOCUS14779</name>
</gene>
<name>A0A7S3PN88_9STRA</name>
<sequence>MHRQRNSVYKKVPAEVLEKLPCCFIRSSSRKTTLLRCNKCALFRGKIEHILKKDSDVHAKNSYALKVLIPCTCRSSASTLTAAGKAFLINLLLAKPNLIVRSSIVMPEFCSTFPASKVEWNTVKHFLKNAKRRNKIIAKAISDKPRKTKYSESKPAKQKDELMSKSKQNNQKEQKKDFTVPKRYGSQDELPDDSVIQKEEMISKSKQKRKRSVHKNNAKTRKSRRLRRELPDDSVIPKEEMVPQSKQKRKKNATIRRSSRIREIKSHKHK</sequence>
<proteinExistence type="predicted"/>
<evidence type="ECO:0000313" key="2">
    <source>
        <dbReference type="EMBL" id="CAE0444738.1"/>
    </source>
</evidence>
<evidence type="ECO:0000256" key="1">
    <source>
        <dbReference type="SAM" id="MobiDB-lite"/>
    </source>
</evidence>
<organism evidence="2">
    <name type="scientific">Aplanochytrium stocchinoi</name>
    <dbReference type="NCBI Taxonomy" id="215587"/>
    <lineage>
        <taxon>Eukaryota</taxon>
        <taxon>Sar</taxon>
        <taxon>Stramenopiles</taxon>
        <taxon>Bigyra</taxon>
        <taxon>Labyrinthulomycetes</taxon>
        <taxon>Thraustochytrida</taxon>
        <taxon>Thraustochytriidae</taxon>
        <taxon>Aplanochytrium</taxon>
    </lineage>
</organism>
<reference evidence="2" key="1">
    <citation type="submission" date="2021-01" db="EMBL/GenBank/DDBJ databases">
        <authorList>
            <person name="Corre E."/>
            <person name="Pelletier E."/>
            <person name="Niang G."/>
            <person name="Scheremetjew M."/>
            <person name="Finn R."/>
            <person name="Kale V."/>
            <person name="Holt S."/>
            <person name="Cochrane G."/>
            <person name="Meng A."/>
            <person name="Brown T."/>
            <person name="Cohen L."/>
        </authorList>
    </citation>
    <scope>NUCLEOTIDE SEQUENCE</scope>
    <source>
        <strain evidence="2">GSBS06</strain>
    </source>
</reference>
<feature type="compositionally biased region" description="Basic and acidic residues" evidence="1">
    <location>
        <begin position="141"/>
        <end position="180"/>
    </location>
</feature>
<dbReference type="AlphaFoldDB" id="A0A7S3PN88"/>
<feature type="compositionally biased region" description="Basic residues" evidence="1">
    <location>
        <begin position="205"/>
        <end position="227"/>
    </location>
</feature>